<dbReference type="OrthoDB" id="3490871at2759"/>
<evidence type="ECO:0000313" key="1">
    <source>
        <dbReference type="EMBL" id="KAH0538357.1"/>
    </source>
</evidence>
<dbReference type="EMBL" id="JAGHQL010000112">
    <property type="protein sequence ID" value="KAH0538357.1"/>
    <property type="molecule type" value="Genomic_DNA"/>
</dbReference>
<gene>
    <name evidence="1" type="ORF">FGG08_005052</name>
</gene>
<comment type="caution">
    <text evidence="1">The sequence shown here is derived from an EMBL/GenBank/DDBJ whole genome shotgun (WGS) entry which is preliminary data.</text>
</comment>
<accession>A0A9P8I3T8</accession>
<name>A0A9P8I3T8_9PEZI</name>
<keyword evidence="2" id="KW-1185">Reference proteome</keyword>
<proteinExistence type="predicted"/>
<sequence length="287" mass="31937">MASESQSSSLSPAISMASPLEAPLAPEEVAPKPRIRRYRARLSSAEKIKKASDFLRTELNLTPAEYIKLLFSQTDAGNRVRQKHFFEAAYTSPEILQYLEAHPTTRVEVLKALEWGIPDLRKEMVGLTESELFGGYHASDKNITSISLYLHSKGVKRVVIELLHQFGVTISYDTIMKNVRTLSKDSADEVVSAGQASNAVTVYDNFEQTEGVREQRIEDNSSFNSVTTGKVFEGLEIPSGGLRQDMLNPQAQLSIQQVLFAPGNHDDEVRQQVSCLKHYGLGLTFCQ</sequence>
<protein>
    <submittedName>
        <fullName evidence="1">Uncharacterized protein</fullName>
    </submittedName>
</protein>
<reference evidence="1" key="1">
    <citation type="submission" date="2021-03" db="EMBL/GenBank/DDBJ databases">
        <title>Comparative genomics and phylogenomic investigation of the class Geoglossomycetes provide insights into ecological specialization and systematics.</title>
        <authorList>
            <person name="Melie T."/>
            <person name="Pirro S."/>
            <person name="Miller A.N."/>
            <person name="Quandt A."/>
        </authorList>
    </citation>
    <scope>NUCLEOTIDE SEQUENCE</scope>
    <source>
        <strain evidence="1">GBOQ0MN5Z8</strain>
    </source>
</reference>
<organism evidence="1 2">
    <name type="scientific">Glutinoglossum americanum</name>
    <dbReference type="NCBI Taxonomy" id="1670608"/>
    <lineage>
        <taxon>Eukaryota</taxon>
        <taxon>Fungi</taxon>
        <taxon>Dikarya</taxon>
        <taxon>Ascomycota</taxon>
        <taxon>Pezizomycotina</taxon>
        <taxon>Geoglossomycetes</taxon>
        <taxon>Geoglossales</taxon>
        <taxon>Geoglossaceae</taxon>
        <taxon>Glutinoglossum</taxon>
    </lineage>
</organism>
<dbReference type="Proteomes" id="UP000698800">
    <property type="component" value="Unassembled WGS sequence"/>
</dbReference>
<dbReference type="AlphaFoldDB" id="A0A9P8I3T8"/>
<evidence type="ECO:0000313" key="2">
    <source>
        <dbReference type="Proteomes" id="UP000698800"/>
    </source>
</evidence>